<evidence type="ECO:0000313" key="4">
    <source>
        <dbReference type="Proteomes" id="UP001243717"/>
    </source>
</evidence>
<protein>
    <submittedName>
        <fullName evidence="3">BatD family protein</fullName>
    </submittedName>
</protein>
<dbReference type="Pfam" id="PF13584">
    <property type="entry name" value="BatD"/>
    <property type="match status" value="2"/>
</dbReference>
<evidence type="ECO:0000256" key="1">
    <source>
        <dbReference type="SAM" id="Phobius"/>
    </source>
</evidence>
<dbReference type="PANTHER" id="PTHR40940:SF2">
    <property type="entry name" value="BATD"/>
    <property type="match status" value="1"/>
</dbReference>
<dbReference type="RefSeq" id="WP_308983720.1">
    <property type="nucleotide sequence ID" value="NZ_JARXIC010000002.1"/>
</dbReference>
<keyword evidence="1" id="KW-0812">Transmembrane</keyword>
<feature type="chain" id="PRO_5046392135" evidence="2">
    <location>
        <begin position="22"/>
        <end position="605"/>
    </location>
</feature>
<keyword evidence="1" id="KW-1133">Transmembrane helix</keyword>
<dbReference type="EMBL" id="JARXIC010000002">
    <property type="protein sequence ID" value="MDQ8193215.1"/>
    <property type="molecule type" value="Genomic_DNA"/>
</dbReference>
<evidence type="ECO:0000256" key="2">
    <source>
        <dbReference type="SAM" id="SignalP"/>
    </source>
</evidence>
<name>A0ABU1AER1_9BACT</name>
<dbReference type="PANTHER" id="PTHR40940">
    <property type="entry name" value="PROTEIN BATD-RELATED"/>
    <property type="match status" value="1"/>
</dbReference>
<accession>A0ABU1AER1</accession>
<feature type="transmembrane region" description="Helical" evidence="1">
    <location>
        <begin position="468"/>
        <end position="487"/>
    </location>
</feature>
<comment type="caution">
    <text evidence="3">The sequence shown here is derived from an EMBL/GenBank/DDBJ whole genome shotgun (WGS) entry which is preliminary data.</text>
</comment>
<gene>
    <name evidence="3" type="ORF">QEH59_02175</name>
</gene>
<dbReference type="InterPro" id="IPR025738">
    <property type="entry name" value="BatD"/>
</dbReference>
<feature type="signal peptide" evidence="2">
    <location>
        <begin position="1"/>
        <end position="21"/>
    </location>
</feature>
<organism evidence="3 4">
    <name type="scientific">Thalassobacterium sedimentorum</name>
    <dbReference type="NCBI Taxonomy" id="3041258"/>
    <lineage>
        <taxon>Bacteria</taxon>
        <taxon>Pseudomonadati</taxon>
        <taxon>Verrucomicrobiota</taxon>
        <taxon>Opitutia</taxon>
        <taxon>Puniceicoccales</taxon>
        <taxon>Coraliomargaritaceae</taxon>
        <taxon>Thalassobacterium</taxon>
    </lineage>
</organism>
<reference evidence="3 4" key="1">
    <citation type="submission" date="2023-04" db="EMBL/GenBank/DDBJ databases">
        <title>A novel bacteria isolated from coastal sediment.</title>
        <authorList>
            <person name="Liu X.-J."/>
            <person name="Du Z.-J."/>
        </authorList>
    </citation>
    <scope>NUCLEOTIDE SEQUENCE [LARGE SCALE GENOMIC DNA]</scope>
    <source>
        <strain evidence="3 4">SDUM461004</strain>
    </source>
</reference>
<keyword evidence="2" id="KW-0732">Signal</keyword>
<keyword evidence="4" id="KW-1185">Reference proteome</keyword>
<proteinExistence type="predicted"/>
<sequence>MYRLQLLTSIFLTLLTLTASADISVSAIFNPPRVAMGDKSQYVVEIKETDNTRQPQIERVTGLPIPQSGGLELSNGRTSTSQQTSIINGAAEYSVTQKLIIDAKPPRIGTFTIPSYVFEYKGENYRVPAATLETVERPADAGPTTDELIFLKTNTPEHLYVGQTTPIELKLYISEEVRLTGLNSFDRSADGFTISDLPDSKETVEIVKGRRYRVLNWPLSITPIQTGQQDLNFQFTVSASVPSQSNRRDPFGGRGFGSSLFDDLFGQNERFTVYTEPTQIDVRALPSEDQPHSFSGAIGDFSMQVSTDRDQTQTGEPIMLSVEISGKGNFDRISGPTIPATDDWRNYDPESQFLPHSPDNTLRGTKRFDYVMIPNQSGNIEIPEIRFAYFDAEAQRYTELSSPTIPIEVSPSDIPTIAPATSHLPSPATTTTAQPLQKELSMEEALLTLDYRPKHSYRLDTTAATESIYWIINAAIAIALSCAALLLRHRRRLRDDNSYAAHYKAKQELRAVSKSAQQAADADHFYANAQNAVRLATSCRSQQNYRTANIDELTQALKQANVDDTIIELTQELFKTADAQRFAGTRSTSSLSSAKNQLERILKAL</sequence>
<dbReference type="Proteomes" id="UP001243717">
    <property type="component" value="Unassembled WGS sequence"/>
</dbReference>
<evidence type="ECO:0000313" key="3">
    <source>
        <dbReference type="EMBL" id="MDQ8193215.1"/>
    </source>
</evidence>
<keyword evidence="1" id="KW-0472">Membrane</keyword>